<gene>
    <name evidence="1" type="ORF">NXC12_PD00300</name>
</gene>
<dbReference type="EMBL" id="CP020910">
    <property type="protein sequence ID" value="ARQ13394.1"/>
    <property type="molecule type" value="Genomic_DNA"/>
</dbReference>
<geneLocation type="plasmid" evidence="2">
    <name>pretnxc12d</name>
</geneLocation>
<dbReference type="Proteomes" id="UP000194159">
    <property type="component" value="Plasmid pRetNXC12d"/>
</dbReference>
<reference evidence="1 2" key="1">
    <citation type="submission" date="2017-04" db="EMBL/GenBank/DDBJ databases">
        <title>Complete genome sequences of Rhizobium genomic linages associated to common bean (phaseolus vulgaris).</title>
        <authorList>
            <person name="Santamaria R.I."/>
            <person name="Bustos P."/>
            <person name="Perez-Carrascal O."/>
            <person name="Martinez-Flores I."/>
            <person name="Juarez S."/>
            <person name="Lozano L."/>
            <person name="Miranda F."/>
            <person name="Vinuesa P."/>
            <person name="Martinez-Romero E."/>
            <person name="Cevallos M.A."/>
            <person name="Romero D."/>
            <person name="Davila G."/>
            <person name="Gonzalez V."/>
        </authorList>
    </citation>
    <scope>NUCLEOTIDE SEQUENCE [LARGE SCALE GENOMIC DNA]</scope>
    <source>
        <strain evidence="1 2">NXC12</strain>
        <plasmid evidence="2">pretnxc12d</plasmid>
    </source>
</reference>
<evidence type="ECO:0000313" key="1">
    <source>
        <dbReference type="EMBL" id="ARQ13394.1"/>
    </source>
</evidence>
<protein>
    <submittedName>
        <fullName evidence="1">Uncharacterized protein</fullName>
    </submittedName>
</protein>
<name>A0AAN1EMW0_RHIET</name>
<sequence>MRIVTTQMHVPYKLAAHATPKCQNRRGQMAYSAQRKQQFGSLPGFDQSICGNTAVIVASRPTGTGRSRR</sequence>
<dbReference type="AlphaFoldDB" id="A0AAN1EMW0"/>
<proteinExistence type="predicted"/>
<evidence type="ECO:0000313" key="2">
    <source>
        <dbReference type="Proteomes" id="UP000194159"/>
    </source>
</evidence>
<accession>A0AAN1EMW0</accession>
<organism evidence="1 2">
    <name type="scientific">Rhizobium etli</name>
    <dbReference type="NCBI Taxonomy" id="29449"/>
    <lineage>
        <taxon>Bacteria</taxon>
        <taxon>Pseudomonadati</taxon>
        <taxon>Pseudomonadota</taxon>
        <taxon>Alphaproteobacteria</taxon>
        <taxon>Hyphomicrobiales</taxon>
        <taxon>Rhizobiaceae</taxon>
        <taxon>Rhizobium/Agrobacterium group</taxon>
        <taxon>Rhizobium</taxon>
    </lineage>
</organism>
<keyword evidence="1" id="KW-0614">Plasmid</keyword>